<accession>A0A364V7P9</accession>
<proteinExistence type="predicted"/>
<dbReference type="EMBL" id="QHCV01000015">
    <property type="protein sequence ID" value="RAV32638.1"/>
    <property type="molecule type" value="Genomic_DNA"/>
</dbReference>
<keyword evidence="3" id="KW-1185">Reference proteome</keyword>
<keyword evidence="1" id="KW-0472">Membrane</keyword>
<feature type="transmembrane region" description="Helical" evidence="1">
    <location>
        <begin position="65"/>
        <end position="86"/>
    </location>
</feature>
<protein>
    <recommendedName>
        <fullName evidence="4">DUF2567 domain-containing protein</fullName>
    </recommendedName>
</protein>
<feature type="transmembrane region" description="Helical" evidence="1">
    <location>
        <begin position="21"/>
        <end position="40"/>
    </location>
</feature>
<sequence>MPSRRRGGSPLVPKPLGAGAVVFLVAMLSALVLGSLWGWLQPTGEVAFTATRRVEPVPGSEGNSFAAFGWLVVVCALLGLGTAVIALRMGEGPSLGMLMWAAVSATASGMVCGTIGHMIVTARYGRVPDLHGDSETVVHVVDPIAAGSWWLIAPAIALGGYWLVALVLAPVAGERRGR</sequence>
<keyword evidence="1" id="KW-0812">Transmembrane</keyword>
<gene>
    <name evidence="2" type="ORF">DLJ54_02430</name>
</gene>
<feature type="transmembrane region" description="Helical" evidence="1">
    <location>
        <begin position="98"/>
        <end position="120"/>
    </location>
</feature>
<organism evidence="2 3">
    <name type="scientific">Corynebacterium heidelbergense</name>
    <dbReference type="NCBI Taxonomy" id="2055947"/>
    <lineage>
        <taxon>Bacteria</taxon>
        <taxon>Bacillati</taxon>
        <taxon>Actinomycetota</taxon>
        <taxon>Actinomycetes</taxon>
        <taxon>Mycobacteriales</taxon>
        <taxon>Corynebacteriaceae</taxon>
        <taxon>Corynebacterium</taxon>
    </lineage>
</organism>
<evidence type="ECO:0000256" key="1">
    <source>
        <dbReference type="SAM" id="Phobius"/>
    </source>
</evidence>
<dbReference type="AlphaFoldDB" id="A0A364V7P9"/>
<dbReference type="Proteomes" id="UP000251577">
    <property type="component" value="Unassembled WGS sequence"/>
</dbReference>
<keyword evidence="1" id="KW-1133">Transmembrane helix</keyword>
<evidence type="ECO:0000313" key="3">
    <source>
        <dbReference type="Proteomes" id="UP000251577"/>
    </source>
</evidence>
<evidence type="ECO:0000313" key="2">
    <source>
        <dbReference type="EMBL" id="RAV32638.1"/>
    </source>
</evidence>
<reference evidence="2 3" key="1">
    <citation type="journal article" date="2018" name="Syst. Appl. Microbiol.">
        <title>Corynebacterium heidelbergense sp. nov., isolated from the preen glands of Egyptian geese (Alopochen aegyptiacus).</title>
        <authorList>
            <person name="Braun M.S."/>
            <person name="Wang E."/>
            <person name="Zimmermann S."/>
            <person name="Wink M."/>
        </authorList>
    </citation>
    <scope>NUCLEOTIDE SEQUENCE [LARGE SCALE GENOMIC DNA]</scope>
    <source>
        <strain evidence="2 3">647</strain>
    </source>
</reference>
<feature type="transmembrane region" description="Helical" evidence="1">
    <location>
        <begin position="149"/>
        <end position="172"/>
    </location>
</feature>
<name>A0A364V7P9_9CORY</name>
<evidence type="ECO:0008006" key="4">
    <source>
        <dbReference type="Google" id="ProtNLM"/>
    </source>
</evidence>
<comment type="caution">
    <text evidence="2">The sequence shown here is derived from an EMBL/GenBank/DDBJ whole genome shotgun (WGS) entry which is preliminary data.</text>
</comment>